<evidence type="ECO:0000259" key="11">
    <source>
        <dbReference type="Pfam" id="PF02799"/>
    </source>
</evidence>
<gene>
    <name evidence="12" type="ORF">DFJ43DRAFT_1074558</name>
</gene>
<feature type="region of interest" description="Disordered" evidence="9">
    <location>
        <begin position="169"/>
        <end position="194"/>
    </location>
</feature>
<dbReference type="Gene3D" id="3.40.630.30">
    <property type="match status" value="2"/>
</dbReference>
<feature type="region of interest" description="Disordered" evidence="9">
    <location>
        <begin position="46"/>
        <end position="99"/>
    </location>
</feature>
<dbReference type="PANTHER" id="PTHR11377">
    <property type="entry name" value="N-MYRISTOYL TRANSFERASE"/>
    <property type="match status" value="1"/>
</dbReference>
<dbReference type="GO" id="GO:0005737">
    <property type="term" value="C:cytoplasm"/>
    <property type="evidence" value="ECO:0007669"/>
    <property type="project" value="TreeGrafter"/>
</dbReference>
<evidence type="ECO:0000256" key="4">
    <source>
        <dbReference type="ARBA" id="ARBA00022240"/>
    </source>
</evidence>
<dbReference type="InterPro" id="IPR022676">
    <property type="entry name" value="NMT_N"/>
</dbReference>
<dbReference type="AlphaFoldDB" id="A0AA38N0R3"/>
<dbReference type="PANTHER" id="PTHR11377:SF5">
    <property type="entry name" value="GLYCYLPEPTIDE N-TETRADECANOYLTRANSFERASE"/>
    <property type="match status" value="1"/>
</dbReference>
<comment type="function">
    <text evidence="7">Adds a myristoyl group to the N-terminal glycine residue of certain cellular proteins.</text>
</comment>
<organism evidence="12 13">
    <name type="scientific">Lentinula guzmanii</name>
    <dbReference type="NCBI Taxonomy" id="2804957"/>
    <lineage>
        <taxon>Eukaryota</taxon>
        <taxon>Fungi</taxon>
        <taxon>Dikarya</taxon>
        <taxon>Basidiomycota</taxon>
        <taxon>Agaricomycotina</taxon>
        <taxon>Agaricomycetes</taxon>
        <taxon>Agaricomycetidae</taxon>
        <taxon>Agaricales</taxon>
        <taxon>Marasmiineae</taxon>
        <taxon>Omphalotaceae</taxon>
        <taxon>Lentinula</taxon>
    </lineage>
</organism>
<comment type="similarity">
    <text evidence="1 8">Belongs to the NMT family.</text>
</comment>
<proteinExistence type="inferred from homology"/>
<dbReference type="InterPro" id="IPR016181">
    <property type="entry name" value="Acyl_CoA_acyltransferase"/>
</dbReference>
<keyword evidence="6 7" id="KW-0012">Acyltransferase</keyword>
<dbReference type="Proteomes" id="UP001176059">
    <property type="component" value="Unassembled WGS sequence"/>
</dbReference>
<evidence type="ECO:0000256" key="6">
    <source>
        <dbReference type="ARBA" id="ARBA00023315"/>
    </source>
</evidence>
<comment type="catalytic activity">
    <reaction evidence="7">
        <text>N-terminal glycyl-[protein] + tetradecanoyl-CoA = N-tetradecanoylglycyl-[protein] + CoA + H(+)</text>
        <dbReference type="Rhea" id="RHEA:15521"/>
        <dbReference type="Rhea" id="RHEA-COMP:12666"/>
        <dbReference type="Rhea" id="RHEA-COMP:12667"/>
        <dbReference type="ChEBI" id="CHEBI:15378"/>
        <dbReference type="ChEBI" id="CHEBI:57287"/>
        <dbReference type="ChEBI" id="CHEBI:57385"/>
        <dbReference type="ChEBI" id="CHEBI:64723"/>
        <dbReference type="ChEBI" id="CHEBI:133050"/>
        <dbReference type="EC" id="2.3.1.97"/>
    </reaction>
</comment>
<evidence type="ECO:0000313" key="13">
    <source>
        <dbReference type="Proteomes" id="UP001176059"/>
    </source>
</evidence>
<evidence type="ECO:0000313" key="12">
    <source>
        <dbReference type="EMBL" id="KAJ3732272.1"/>
    </source>
</evidence>
<sequence>MYCIFIYGLPARDADTTFFAYGNLLSNHPPTEMSSPTSKIEEIIDTTQDSDAQDDSDDNGAEEHEHDGTQRQQEPSSSTASSSKKKKKKRSKAAKALNALTGKSIPQALVDQVLDSVKAEGGEGSEQANAENVRQALEHMKIMDVVKGKAGFGGLNKKDMGEHKFWSTQPVPQLGEGPPEEDGYIEPSQPAEEVRQDPYPLPKDFEWSIIDITDPSQATEVHELLSLHYVEDGDATFRFKYSAEFLQWALQVPGYSKEWHIGVRVKSNKKLVGFISGVPMLLRVRKNKFMSAEINYLCVHKKLRSKRLAPLLIKEVTRQIHLQGIFQAIYTAGVVVPTPVSTTQYQHRNLNVTKLIDIQFSFVPRNMTLARMIRLNQLSNKTQLPGMREMTEKDIPQVTELYSKYMERFDMVPIMNAQEVRHQFLSGSGKAGTGDKWRRDGQVVWAYVVEDNDTHKITDFMSFYSLPSTVINHPKHGLLEAAYLHYYASDAAFVENADENGVLKERLQGLIGDALIVANNAKFDVFNALTMMDNSLFLKELRFAVGNGFLNFYLYNWRTAPLAGMKEENGVPVGRGIGVVMV</sequence>
<evidence type="ECO:0000256" key="9">
    <source>
        <dbReference type="SAM" id="MobiDB-lite"/>
    </source>
</evidence>
<dbReference type="FunFam" id="3.40.630.30:FF:000042">
    <property type="entry name" value="Glycylpeptide N-tetradecanoyltransferase"/>
    <property type="match status" value="1"/>
</dbReference>
<reference evidence="12" key="1">
    <citation type="submission" date="2022-08" db="EMBL/GenBank/DDBJ databases">
        <authorList>
            <consortium name="DOE Joint Genome Institute"/>
            <person name="Min B."/>
            <person name="Sierra-Patev S."/>
            <person name="Naranjo-Ortiz M."/>
            <person name="Looney B."/>
            <person name="Konkel Z."/>
            <person name="Slot J.C."/>
            <person name="Sakamoto Y."/>
            <person name="Steenwyk J.L."/>
            <person name="Rokas A."/>
            <person name="Carro J."/>
            <person name="Camarero S."/>
            <person name="Ferreira P."/>
            <person name="Molpeceres G."/>
            <person name="Ruiz-duenas F.J."/>
            <person name="Serrano A."/>
            <person name="Henrissat B."/>
            <person name="Drula E."/>
            <person name="Hughes K.W."/>
            <person name="Mata J.L."/>
            <person name="Ishikawa N.K."/>
            <person name="Vargas-Isla R."/>
            <person name="Ushijima S."/>
            <person name="Smith C.A."/>
            <person name="Ahrendt S."/>
            <person name="Andreopoulos W."/>
            <person name="He G."/>
            <person name="LaButti K."/>
            <person name="Lipzen A."/>
            <person name="Ng V."/>
            <person name="Riley R."/>
            <person name="Sandor L."/>
            <person name="Barry K."/>
            <person name="Martinez A.T."/>
            <person name="Xiao Y."/>
            <person name="Gibbons J.G."/>
            <person name="Terashima K."/>
            <person name="Hibbett D.S."/>
            <person name="Grigoriev I.V."/>
        </authorList>
    </citation>
    <scope>NUCLEOTIDE SEQUENCE</scope>
    <source>
        <strain evidence="12">ET3784</strain>
    </source>
</reference>
<dbReference type="SUPFAM" id="SSF55729">
    <property type="entry name" value="Acyl-CoA N-acyltransferases (Nat)"/>
    <property type="match status" value="2"/>
</dbReference>
<keyword evidence="13" id="KW-1185">Reference proteome</keyword>
<dbReference type="Pfam" id="PF02799">
    <property type="entry name" value="NMT_C"/>
    <property type="match status" value="1"/>
</dbReference>
<feature type="domain" description="Glycylpeptide N-tetradecanoyltransferase C-terminal" evidence="11">
    <location>
        <begin position="357"/>
        <end position="580"/>
    </location>
</feature>
<evidence type="ECO:0000256" key="5">
    <source>
        <dbReference type="ARBA" id="ARBA00022679"/>
    </source>
</evidence>
<evidence type="ECO:0000256" key="8">
    <source>
        <dbReference type="RuleBase" id="RU004178"/>
    </source>
</evidence>
<evidence type="ECO:0000256" key="1">
    <source>
        <dbReference type="ARBA" id="ARBA00009469"/>
    </source>
</evidence>
<protein>
    <recommendedName>
        <fullName evidence="4 7">Glycylpeptide N-tetradecanoyltransferase</fullName>
        <ecNumber evidence="3 7">2.3.1.97</ecNumber>
    </recommendedName>
</protein>
<dbReference type="EMBL" id="JANVFO010000025">
    <property type="protein sequence ID" value="KAJ3732272.1"/>
    <property type="molecule type" value="Genomic_DNA"/>
</dbReference>
<dbReference type="EC" id="2.3.1.97" evidence="3 7"/>
<evidence type="ECO:0000256" key="2">
    <source>
        <dbReference type="ARBA" id="ARBA00011245"/>
    </source>
</evidence>
<reference evidence="12" key="2">
    <citation type="journal article" date="2023" name="Proc. Natl. Acad. Sci. U.S.A.">
        <title>A global phylogenomic analysis of the shiitake genus Lentinula.</title>
        <authorList>
            <person name="Sierra-Patev S."/>
            <person name="Min B."/>
            <person name="Naranjo-Ortiz M."/>
            <person name="Looney B."/>
            <person name="Konkel Z."/>
            <person name="Slot J.C."/>
            <person name="Sakamoto Y."/>
            <person name="Steenwyk J.L."/>
            <person name="Rokas A."/>
            <person name="Carro J."/>
            <person name="Camarero S."/>
            <person name="Ferreira P."/>
            <person name="Molpeceres G."/>
            <person name="Ruiz-Duenas F.J."/>
            <person name="Serrano A."/>
            <person name="Henrissat B."/>
            <person name="Drula E."/>
            <person name="Hughes K.W."/>
            <person name="Mata J.L."/>
            <person name="Ishikawa N.K."/>
            <person name="Vargas-Isla R."/>
            <person name="Ushijima S."/>
            <person name="Smith C.A."/>
            <person name="Donoghue J."/>
            <person name="Ahrendt S."/>
            <person name="Andreopoulos W."/>
            <person name="He G."/>
            <person name="LaButti K."/>
            <person name="Lipzen A."/>
            <person name="Ng V."/>
            <person name="Riley R."/>
            <person name="Sandor L."/>
            <person name="Barry K."/>
            <person name="Martinez A.T."/>
            <person name="Xiao Y."/>
            <person name="Gibbons J.G."/>
            <person name="Terashima K."/>
            <person name="Grigoriev I.V."/>
            <person name="Hibbett D."/>
        </authorList>
    </citation>
    <scope>NUCLEOTIDE SEQUENCE</scope>
    <source>
        <strain evidence="12">ET3784</strain>
    </source>
</reference>
<feature type="compositionally biased region" description="Basic residues" evidence="9">
    <location>
        <begin position="83"/>
        <end position="93"/>
    </location>
</feature>
<dbReference type="Pfam" id="PF01233">
    <property type="entry name" value="NMT"/>
    <property type="match status" value="1"/>
</dbReference>
<evidence type="ECO:0000259" key="10">
    <source>
        <dbReference type="Pfam" id="PF01233"/>
    </source>
</evidence>
<keyword evidence="5 7" id="KW-0808">Transferase</keyword>
<dbReference type="GO" id="GO:0004379">
    <property type="term" value="F:glycylpeptide N-tetradecanoyltransferase activity"/>
    <property type="evidence" value="ECO:0007669"/>
    <property type="project" value="UniProtKB-EC"/>
</dbReference>
<accession>A0AA38N0R3</accession>
<feature type="domain" description="Glycylpeptide N-tetradecanoyltransferase N-terminal" evidence="10">
    <location>
        <begin position="185"/>
        <end position="342"/>
    </location>
</feature>
<comment type="subunit">
    <text evidence="2">Monomer.</text>
</comment>
<comment type="caution">
    <text evidence="12">The sequence shown here is derived from an EMBL/GenBank/DDBJ whole genome shotgun (WGS) entry which is preliminary data.</text>
</comment>
<dbReference type="InterPro" id="IPR022677">
    <property type="entry name" value="NMT_C"/>
</dbReference>
<evidence type="ECO:0000256" key="7">
    <source>
        <dbReference type="RuleBase" id="RU000586"/>
    </source>
</evidence>
<evidence type="ECO:0000256" key="3">
    <source>
        <dbReference type="ARBA" id="ARBA00012923"/>
    </source>
</evidence>
<dbReference type="InterPro" id="IPR000903">
    <property type="entry name" value="NMT"/>
</dbReference>
<name>A0AA38N0R3_9AGAR</name>
<feature type="compositionally biased region" description="Acidic residues" evidence="9">
    <location>
        <begin position="51"/>
        <end position="60"/>
    </location>
</feature>